<dbReference type="RefSeq" id="XP_047762499.1">
    <property type="nucleotide sequence ID" value="XM_047905312.1"/>
</dbReference>
<dbReference type="Proteomes" id="UP000756132">
    <property type="component" value="Chromosome 5"/>
</dbReference>
<feature type="transmembrane region" description="Helical" evidence="2">
    <location>
        <begin position="20"/>
        <end position="42"/>
    </location>
</feature>
<reference evidence="3" key="2">
    <citation type="journal article" date="2022" name="Microb. Genom.">
        <title>A chromosome-scale genome assembly of the tomato pathogen Cladosporium fulvum reveals a compartmentalized genome architecture and the presence of a dispensable chromosome.</title>
        <authorList>
            <person name="Zaccaron A.Z."/>
            <person name="Chen L.H."/>
            <person name="Samaras A."/>
            <person name="Stergiopoulos I."/>
        </authorList>
    </citation>
    <scope>NUCLEOTIDE SEQUENCE</scope>
    <source>
        <strain evidence="3">Race5_Kim</strain>
    </source>
</reference>
<organism evidence="3 4">
    <name type="scientific">Passalora fulva</name>
    <name type="common">Tomato leaf mold</name>
    <name type="synonym">Cladosporium fulvum</name>
    <dbReference type="NCBI Taxonomy" id="5499"/>
    <lineage>
        <taxon>Eukaryota</taxon>
        <taxon>Fungi</taxon>
        <taxon>Dikarya</taxon>
        <taxon>Ascomycota</taxon>
        <taxon>Pezizomycotina</taxon>
        <taxon>Dothideomycetes</taxon>
        <taxon>Dothideomycetidae</taxon>
        <taxon>Mycosphaerellales</taxon>
        <taxon>Mycosphaerellaceae</taxon>
        <taxon>Fulvia</taxon>
    </lineage>
</organism>
<dbReference type="KEGG" id="ffu:CLAFUR5_06164"/>
<reference evidence="3" key="1">
    <citation type="submission" date="2021-12" db="EMBL/GenBank/DDBJ databases">
        <authorList>
            <person name="Zaccaron A."/>
            <person name="Stergiopoulos I."/>
        </authorList>
    </citation>
    <scope>NUCLEOTIDE SEQUENCE</scope>
    <source>
        <strain evidence="3">Race5_Kim</strain>
    </source>
</reference>
<evidence type="ECO:0000256" key="1">
    <source>
        <dbReference type="SAM" id="MobiDB-lite"/>
    </source>
</evidence>
<proteinExistence type="predicted"/>
<keyword evidence="2" id="KW-1133">Transmembrane helix</keyword>
<evidence type="ECO:0000313" key="4">
    <source>
        <dbReference type="Proteomes" id="UP000756132"/>
    </source>
</evidence>
<evidence type="ECO:0000313" key="3">
    <source>
        <dbReference type="EMBL" id="UJO18133.1"/>
    </source>
</evidence>
<keyword evidence="4" id="KW-1185">Reference proteome</keyword>
<protein>
    <submittedName>
        <fullName evidence="3">Uncharacterized protein</fullName>
    </submittedName>
</protein>
<sequence length="110" mass="11650">MSSSTSEGEPSGHGVDVDGQITYSNMWLIPAACLIMLTMALVGDAEVWMDTGTPIDVVGLHISNEERRRKPDMKTASEQQSMVETPNGHEDSAATEVAAAVDTPTPCTTA</sequence>
<evidence type="ECO:0000256" key="2">
    <source>
        <dbReference type="SAM" id="Phobius"/>
    </source>
</evidence>
<dbReference type="AlphaFoldDB" id="A0A9Q8P9G3"/>
<gene>
    <name evidence="3" type="ORF">CLAFUR5_06164</name>
</gene>
<keyword evidence="2" id="KW-0812">Transmembrane</keyword>
<accession>A0A9Q8P9G3</accession>
<dbReference type="GeneID" id="71986042"/>
<name>A0A9Q8P9G3_PASFU</name>
<feature type="region of interest" description="Disordered" evidence="1">
    <location>
        <begin position="65"/>
        <end position="110"/>
    </location>
</feature>
<dbReference type="EMBL" id="CP090167">
    <property type="protein sequence ID" value="UJO18133.1"/>
    <property type="molecule type" value="Genomic_DNA"/>
</dbReference>
<keyword evidence="2" id="KW-0472">Membrane</keyword>
<feature type="compositionally biased region" description="Basic and acidic residues" evidence="1">
    <location>
        <begin position="65"/>
        <end position="75"/>
    </location>
</feature>